<protein>
    <submittedName>
        <fullName evidence="1">31486_t:CDS:1</fullName>
    </submittedName>
</protein>
<keyword evidence="2" id="KW-1185">Reference proteome</keyword>
<evidence type="ECO:0000313" key="1">
    <source>
        <dbReference type="EMBL" id="CAG8820954.1"/>
    </source>
</evidence>
<proteinExistence type="predicted"/>
<comment type="caution">
    <text evidence="1">The sequence shown here is derived from an EMBL/GenBank/DDBJ whole genome shotgun (WGS) entry which is preliminary data.</text>
</comment>
<accession>A0ACA9S0I9</accession>
<sequence length="101" mass="11429">VTMLPPPLLVKNSADKQFQYAKPFANSQGGVYNNFLNLTEEIRNRQKNMQLIDCSFELLTDQQLESVAVMINAGLLPREIILTLQQKDKSTLVTNNDVYNA</sequence>
<evidence type="ECO:0000313" key="2">
    <source>
        <dbReference type="Proteomes" id="UP000789920"/>
    </source>
</evidence>
<feature type="non-terminal residue" evidence="1">
    <location>
        <position position="101"/>
    </location>
</feature>
<dbReference type="EMBL" id="CAJVQC010084285">
    <property type="protein sequence ID" value="CAG8820954.1"/>
    <property type="molecule type" value="Genomic_DNA"/>
</dbReference>
<gene>
    <name evidence="1" type="ORF">RPERSI_LOCUS25467</name>
</gene>
<feature type="non-terminal residue" evidence="1">
    <location>
        <position position="1"/>
    </location>
</feature>
<dbReference type="Proteomes" id="UP000789920">
    <property type="component" value="Unassembled WGS sequence"/>
</dbReference>
<name>A0ACA9S0I9_9GLOM</name>
<organism evidence="1 2">
    <name type="scientific">Racocetra persica</name>
    <dbReference type="NCBI Taxonomy" id="160502"/>
    <lineage>
        <taxon>Eukaryota</taxon>
        <taxon>Fungi</taxon>
        <taxon>Fungi incertae sedis</taxon>
        <taxon>Mucoromycota</taxon>
        <taxon>Glomeromycotina</taxon>
        <taxon>Glomeromycetes</taxon>
        <taxon>Diversisporales</taxon>
        <taxon>Gigasporaceae</taxon>
        <taxon>Racocetra</taxon>
    </lineage>
</organism>
<reference evidence="1" key="1">
    <citation type="submission" date="2021-06" db="EMBL/GenBank/DDBJ databases">
        <authorList>
            <person name="Kallberg Y."/>
            <person name="Tangrot J."/>
            <person name="Rosling A."/>
        </authorList>
    </citation>
    <scope>NUCLEOTIDE SEQUENCE</scope>
    <source>
        <strain evidence="1">MA461A</strain>
    </source>
</reference>